<sequence>MTAGDHQINFEFAYVGDGLGKGGLGTLSVDGTVVAEGRIEKTVPNRFSLDETLDVVRIQEPR</sequence>
<dbReference type="EMBL" id="CP123390">
    <property type="protein sequence ID" value="XCC97897.1"/>
    <property type="molecule type" value="Genomic_DNA"/>
</dbReference>
<geneLocation type="plasmid" evidence="1">
    <name>unnamed5</name>
</geneLocation>
<dbReference type="RefSeq" id="WP_353476776.1">
    <property type="nucleotide sequence ID" value="NZ_CP123390.1"/>
</dbReference>
<keyword evidence="1" id="KW-0614">Plasmid</keyword>
<dbReference type="AlphaFoldDB" id="A0AAU8ASN4"/>
<name>A0AAU8ASN4_9RHOB</name>
<accession>A0AAU8ASN4</accession>
<evidence type="ECO:0000313" key="1">
    <source>
        <dbReference type="EMBL" id="XCC97897.1"/>
    </source>
</evidence>
<organism evidence="1">
    <name type="scientific">Alloyangia sp. H15</name>
    <dbReference type="NCBI Taxonomy" id="3029062"/>
    <lineage>
        <taxon>Bacteria</taxon>
        <taxon>Pseudomonadati</taxon>
        <taxon>Pseudomonadota</taxon>
        <taxon>Alphaproteobacteria</taxon>
        <taxon>Rhodobacterales</taxon>
        <taxon>Roseobacteraceae</taxon>
        <taxon>Alloyangia</taxon>
    </lineage>
</organism>
<proteinExistence type="predicted"/>
<gene>
    <name evidence="1" type="ORF">PVT71_29170</name>
</gene>
<protein>
    <submittedName>
        <fullName evidence="1">Uncharacterized protein</fullName>
    </submittedName>
</protein>
<reference evidence="1" key="1">
    <citation type="submission" date="2023-02" db="EMBL/GenBank/DDBJ databases">
        <title>Description and genomic characterization of Salipiger bruguierae sp. nov., isolated from the sediment of mangrove plant Bruguiera sexangula.</title>
        <authorList>
            <person name="Long M."/>
        </authorList>
    </citation>
    <scope>NUCLEOTIDE SEQUENCE</scope>
    <source>
        <strain evidence="1">H15</strain>
        <plasmid evidence="1">unnamed5</plasmid>
    </source>
</reference>